<protein>
    <submittedName>
        <fullName evidence="13">G-protein coupled receptor moody-like</fullName>
    </submittedName>
</protein>
<dbReference type="GO" id="GO:0016020">
    <property type="term" value="C:membrane"/>
    <property type="evidence" value="ECO:0007669"/>
    <property type="project" value="UniProtKB-SubCell"/>
</dbReference>
<comment type="similarity">
    <text evidence="8">Belongs to the G-protein coupled receptor 1 family.</text>
</comment>
<evidence type="ECO:0000256" key="5">
    <source>
        <dbReference type="ARBA" id="ARBA00023136"/>
    </source>
</evidence>
<feature type="region of interest" description="Disordered" evidence="9">
    <location>
        <begin position="230"/>
        <end position="253"/>
    </location>
</feature>
<name>A0A6P8IVG2_ACTTE</name>
<dbReference type="InterPro" id="IPR000276">
    <property type="entry name" value="GPCR_Rhodpsn"/>
</dbReference>
<feature type="domain" description="G-protein coupled receptors family 1 profile" evidence="11">
    <location>
        <begin position="43"/>
        <end position="341"/>
    </location>
</feature>
<keyword evidence="5 10" id="KW-0472">Membrane</keyword>
<organism evidence="12 13">
    <name type="scientific">Actinia tenebrosa</name>
    <name type="common">Australian red waratah sea anemone</name>
    <dbReference type="NCBI Taxonomy" id="6105"/>
    <lineage>
        <taxon>Eukaryota</taxon>
        <taxon>Metazoa</taxon>
        <taxon>Cnidaria</taxon>
        <taxon>Anthozoa</taxon>
        <taxon>Hexacorallia</taxon>
        <taxon>Actiniaria</taxon>
        <taxon>Actiniidae</taxon>
        <taxon>Actinia</taxon>
    </lineage>
</organism>
<evidence type="ECO:0000256" key="3">
    <source>
        <dbReference type="ARBA" id="ARBA00022989"/>
    </source>
</evidence>
<keyword evidence="12" id="KW-1185">Reference proteome</keyword>
<dbReference type="AlphaFoldDB" id="A0A6P8IVG2"/>
<comment type="subcellular location">
    <subcellularLocation>
        <location evidence="1">Membrane</location>
        <topology evidence="1">Multi-pass membrane protein</topology>
    </subcellularLocation>
</comment>
<dbReference type="PRINTS" id="PR00237">
    <property type="entry name" value="GPCRRHODOPSN"/>
</dbReference>
<dbReference type="PROSITE" id="PS00237">
    <property type="entry name" value="G_PROTEIN_RECEP_F1_1"/>
    <property type="match status" value="1"/>
</dbReference>
<keyword evidence="6 8" id="KW-0675">Receptor</keyword>
<dbReference type="RefSeq" id="XP_031570962.1">
    <property type="nucleotide sequence ID" value="XM_031715102.1"/>
</dbReference>
<evidence type="ECO:0000256" key="10">
    <source>
        <dbReference type="SAM" id="Phobius"/>
    </source>
</evidence>
<feature type="transmembrane region" description="Helical" evidence="10">
    <location>
        <begin position="31"/>
        <end position="52"/>
    </location>
</feature>
<dbReference type="Gene3D" id="1.20.1070.10">
    <property type="entry name" value="Rhodopsin 7-helix transmembrane proteins"/>
    <property type="match status" value="1"/>
</dbReference>
<sequence length="366" mass="40678">MNNTNSSVVNLFTYSLVLAPRPIFEVIFESLSIIIIIILALFGNILILIVVYKEGGFKKSSNILLINLAMTDVTSAVLGFPLVLVTIATGRWIMGDVMCQFQAYMSYVLYSCTLCTLTVVSVNRYTLLSKPHFHRKIFGRRKTVALVIGIWVTSFSFATPPLIGWSRYVFLADYAICVTDPIASPSFNTFLFLFLLVNMFIIIFCYAKIFSTLKRIKKLGAQNPDAVANQSARQPVANQGPGAPANQDIGAPVANQEPEHNEENVNGESNPSQANQNLASRSNEIQITAIIFIIICLFGFCYLPTFIVGFFVFSSSSITRSMRLFSTFSISLTSVVNPFVFCIKSKAFRKLAKQIYRGITGCFQNE</sequence>
<dbReference type="OrthoDB" id="2101615at2759"/>
<dbReference type="PROSITE" id="PS50262">
    <property type="entry name" value="G_PROTEIN_RECEP_F1_2"/>
    <property type="match status" value="1"/>
</dbReference>
<feature type="transmembrane region" description="Helical" evidence="10">
    <location>
        <begin position="64"/>
        <end position="89"/>
    </location>
</feature>
<reference evidence="13" key="1">
    <citation type="submission" date="2025-08" db="UniProtKB">
        <authorList>
            <consortium name="RefSeq"/>
        </authorList>
    </citation>
    <scope>IDENTIFICATION</scope>
    <source>
        <tissue evidence="13">Tentacle</tissue>
    </source>
</reference>
<dbReference type="InterPro" id="IPR017452">
    <property type="entry name" value="GPCR_Rhodpsn_7TM"/>
</dbReference>
<keyword evidence="3 10" id="KW-1133">Transmembrane helix</keyword>
<dbReference type="Proteomes" id="UP000515163">
    <property type="component" value="Unplaced"/>
</dbReference>
<feature type="transmembrane region" description="Helical" evidence="10">
    <location>
        <begin position="101"/>
        <end position="122"/>
    </location>
</feature>
<dbReference type="InterPro" id="IPR050125">
    <property type="entry name" value="GPCR_opsins"/>
</dbReference>
<dbReference type="PANTHER" id="PTHR24240">
    <property type="entry name" value="OPSIN"/>
    <property type="match status" value="1"/>
</dbReference>
<evidence type="ECO:0000256" key="4">
    <source>
        <dbReference type="ARBA" id="ARBA00023040"/>
    </source>
</evidence>
<evidence type="ECO:0000256" key="2">
    <source>
        <dbReference type="ARBA" id="ARBA00022692"/>
    </source>
</evidence>
<evidence type="ECO:0000256" key="1">
    <source>
        <dbReference type="ARBA" id="ARBA00004141"/>
    </source>
</evidence>
<evidence type="ECO:0000313" key="13">
    <source>
        <dbReference type="RefSeq" id="XP_031570962.1"/>
    </source>
</evidence>
<proteinExistence type="inferred from homology"/>
<feature type="transmembrane region" description="Helical" evidence="10">
    <location>
        <begin position="143"/>
        <end position="163"/>
    </location>
</feature>
<feature type="transmembrane region" description="Helical" evidence="10">
    <location>
        <begin position="190"/>
        <end position="209"/>
    </location>
</feature>
<evidence type="ECO:0000256" key="7">
    <source>
        <dbReference type="ARBA" id="ARBA00023224"/>
    </source>
</evidence>
<dbReference type="KEGG" id="aten:116305242"/>
<evidence type="ECO:0000256" key="6">
    <source>
        <dbReference type="ARBA" id="ARBA00023170"/>
    </source>
</evidence>
<evidence type="ECO:0000256" key="8">
    <source>
        <dbReference type="RuleBase" id="RU000688"/>
    </source>
</evidence>
<keyword evidence="2 8" id="KW-0812">Transmembrane</keyword>
<evidence type="ECO:0000313" key="12">
    <source>
        <dbReference type="Proteomes" id="UP000515163"/>
    </source>
</evidence>
<feature type="transmembrane region" description="Helical" evidence="10">
    <location>
        <begin position="287"/>
        <end position="312"/>
    </location>
</feature>
<evidence type="ECO:0000256" key="9">
    <source>
        <dbReference type="SAM" id="MobiDB-lite"/>
    </source>
</evidence>
<dbReference type="GeneID" id="116305242"/>
<keyword evidence="4 8" id="KW-0297">G-protein coupled receptor</keyword>
<keyword evidence="7 8" id="KW-0807">Transducer</keyword>
<gene>
    <name evidence="13" type="primary">LOC116305242</name>
</gene>
<dbReference type="Pfam" id="PF00001">
    <property type="entry name" value="7tm_1"/>
    <property type="match status" value="1"/>
</dbReference>
<dbReference type="InParanoid" id="A0A6P8IVG2"/>
<dbReference type="GO" id="GO:0004930">
    <property type="term" value="F:G protein-coupled receptor activity"/>
    <property type="evidence" value="ECO:0007669"/>
    <property type="project" value="UniProtKB-KW"/>
</dbReference>
<accession>A0A6P8IVG2</accession>
<dbReference type="CDD" id="cd00637">
    <property type="entry name" value="7tm_classA_rhodopsin-like"/>
    <property type="match status" value="1"/>
</dbReference>
<evidence type="ECO:0000259" key="11">
    <source>
        <dbReference type="PROSITE" id="PS50262"/>
    </source>
</evidence>
<feature type="transmembrane region" description="Helical" evidence="10">
    <location>
        <begin position="324"/>
        <end position="343"/>
    </location>
</feature>
<dbReference type="SUPFAM" id="SSF81321">
    <property type="entry name" value="Family A G protein-coupled receptor-like"/>
    <property type="match status" value="1"/>
</dbReference>